<dbReference type="InterPro" id="IPR010987">
    <property type="entry name" value="Glutathione-S-Trfase_C-like"/>
</dbReference>
<keyword evidence="3" id="KW-1185">Reference proteome</keyword>
<evidence type="ECO:0000313" key="2">
    <source>
        <dbReference type="EMBL" id="UTI65665.1"/>
    </source>
</evidence>
<dbReference type="InterPro" id="IPR016639">
    <property type="entry name" value="GST_Omega/GSH"/>
</dbReference>
<sequence length="315" mass="35275">MTPRTAAFPKESDDTGAFVRQDSTFRDRVTADGSSGLPAVAGRYHLYVSLACPWAHRAVIVRRLKGLEDAIGLTVVDPIRDDETGWRFAEERPDPLNGWTFLKEAYEATDPGFDGRVSVPVLWDTVTGRIVNNESADVIEMLATEFDEVAGDPDLDLYPAALRDDIDALNARVYETVNNGVYRAGFAPSQEAYEDAVMPLFATLDELDVRLTRSRFLFGDRQTLADWRLFTTLVRFDAVYHGHFKCNLRKISEYPALSGYLRDLYQTPGVAQTVDMDHIKRHYYVTHTSINPTQIVPLGPLQDLHAPHGREAPGA</sequence>
<gene>
    <name evidence="2" type="ORF">NBH00_05500</name>
</gene>
<dbReference type="Proteomes" id="UP001056035">
    <property type="component" value="Chromosome"/>
</dbReference>
<dbReference type="SFLD" id="SFLDG01148">
    <property type="entry name" value="Xi_(cytGST)"/>
    <property type="match status" value="1"/>
</dbReference>
<feature type="domain" description="GST C-terminal" evidence="1">
    <location>
        <begin position="159"/>
        <end position="283"/>
    </location>
</feature>
<dbReference type="InterPro" id="IPR004045">
    <property type="entry name" value="Glutathione_S-Trfase_N"/>
</dbReference>
<dbReference type="Gene3D" id="3.40.30.10">
    <property type="entry name" value="Glutaredoxin"/>
    <property type="match status" value="1"/>
</dbReference>
<dbReference type="CDD" id="cd03190">
    <property type="entry name" value="GST_C_Omega_like"/>
    <property type="match status" value="1"/>
</dbReference>
<dbReference type="InterPro" id="IPR036282">
    <property type="entry name" value="Glutathione-S-Trfase_C_sf"/>
</dbReference>
<dbReference type="SFLD" id="SFLDG01206">
    <property type="entry name" value="Xi.1"/>
    <property type="match status" value="1"/>
</dbReference>
<dbReference type="Pfam" id="PF13409">
    <property type="entry name" value="GST_N_2"/>
    <property type="match status" value="1"/>
</dbReference>
<dbReference type="EMBL" id="CP098502">
    <property type="protein sequence ID" value="UTI65665.1"/>
    <property type="molecule type" value="Genomic_DNA"/>
</dbReference>
<dbReference type="PANTHER" id="PTHR32419">
    <property type="entry name" value="GLUTATHIONYL-HYDROQUINONE REDUCTASE"/>
    <property type="match status" value="1"/>
</dbReference>
<dbReference type="Gene3D" id="1.20.1050.10">
    <property type="match status" value="1"/>
</dbReference>
<organism evidence="2 3">
    <name type="scientific">Paraconexibacter antarcticus</name>
    <dbReference type="NCBI Taxonomy" id="2949664"/>
    <lineage>
        <taxon>Bacteria</taxon>
        <taxon>Bacillati</taxon>
        <taxon>Actinomycetota</taxon>
        <taxon>Thermoleophilia</taxon>
        <taxon>Solirubrobacterales</taxon>
        <taxon>Paraconexibacteraceae</taxon>
        <taxon>Paraconexibacter</taxon>
    </lineage>
</organism>
<dbReference type="PANTHER" id="PTHR32419:SF6">
    <property type="entry name" value="GLUTATHIONE S-TRANSFERASE OMEGA-LIKE 1-RELATED"/>
    <property type="match status" value="1"/>
</dbReference>
<dbReference type="SUPFAM" id="SSF47616">
    <property type="entry name" value="GST C-terminal domain-like"/>
    <property type="match status" value="1"/>
</dbReference>
<evidence type="ECO:0000313" key="3">
    <source>
        <dbReference type="Proteomes" id="UP001056035"/>
    </source>
</evidence>
<dbReference type="InterPro" id="IPR040079">
    <property type="entry name" value="Glutathione_S-Trfase"/>
</dbReference>
<dbReference type="SUPFAM" id="SSF52833">
    <property type="entry name" value="Thioredoxin-like"/>
    <property type="match status" value="1"/>
</dbReference>
<reference evidence="2 3" key="1">
    <citation type="submission" date="2022-06" db="EMBL/GenBank/DDBJ databases">
        <title>Paraconexibacter antarcticus.</title>
        <authorList>
            <person name="Kim C.S."/>
        </authorList>
    </citation>
    <scope>NUCLEOTIDE SEQUENCE [LARGE SCALE GENOMIC DNA]</scope>
    <source>
        <strain evidence="2 3">02-257</strain>
    </source>
</reference>
<evidence type="ECO:0000259" key="1">
    <source>
        <dbReference type="PROSITE" id="PS50405"/>
    </source>
</evidence>
<protein>
    <submittedName>
        <fullName evidence="2">Glutathione S-transferase family protein</fullName>
    </submittedName>
</protein>
<accession>A0ABY5DW14</accession>
<dbReference type="InterPro" id="IPR047047">
    <property type="entry name" value="GST_Omega-like_C"/>
</dbReference>
<dbReference type="RefSeq" id="WP_254572344.1">
    <property type="nucleotide sequence ID" value="NZ_CP098502.1"/>
</dbReference>
<dbReference type="InterPro" id="IPR036249">
    <property type="entry name" value="Thioredoxin-like_sf"/>
</dbReference>
<proteinExistence type="predicted"/>
<dbReference type="PROSITE" id="PS50405">
    <property type="entry name" value="GST_CTER"/>
    <property type="match status" value="1"/>
</dbReference>
<dbReference type="PIRSF" id="PIRSF015753">
    <property type="entry name" value="GST"/>
    <property type="match status" value="1"/>
</dbReference>
<dbReference type="SFLD" id="SFLDS00019">
    <property type="entry name" value="Glutathione_Transferase_(cytos"/>
    <property type="match status" value="1"/>
</dbReference>
<dbReference type="Pfam" id="PF13410">
    <property type="entry name" value="GST_C_2"/>
    <property type="match status" value="1"/>
</dbReference>
<name>A0ABY5DW14_9ACTN</name>